<proteinExistence type="predicted"/>
<reference evidence="2 3" key="1">
    <citation type="journal article" date="2016" name="Front. Microbiol.">
        <title>Genomic Resource of Rice Seed Associated Bacteria.</title>
        <authorList>
            <person name="Midha S."/>
            <person name="Bansal K."/>
            <person name="Sharma S."/>
            <person name="Kumar N."/>
            <person name="Patil P.P."/>
            <person name="Chaudhry V."/>
            <person name="Patil P.B."/>
        </authorList>
    </citation>
    <scope>NUCLEOTIDE SEQUENCE [LARGE SCALE GENOMIC DNA]</scope>
    <source>
        <strain evidence="2 3">NS220</strain>
    </source>
</reference>
<comment type="caution">
    <text evidence="2">The sequence shown here is derived from an EMBL/GenBank/DDBJ whole genome shotgun (WGS) entry which is preliminary data.</text>
</comment>
<name>A0A147EUU7_MICTE</name>
<dbReference type="SUPFAM" id="SSF52266">
    <property type="entry name" value="SGNH hydrolase"/>
    <property type="match status" value="1"/>
</dbReference>
<dbReference type="InterPro" id="IPR036514">
    <property type="entry name" value="SGNH_hydro_sf"/>
</dbReference>
<sequence length="273" mass="29708">MSEMSDPHRVTARFVHPAAQAFVQRAGIGVAESAPFAALLAGIDETALTAYLEAFEADVRASAGLVDADLAARLPFAAGDRILALGDSITDDSLSWAYHLQAYLDLHRPTDGIRVVNAGITGNTTQEAVARIDLIAAARPSWVIQMLGTNDARRHGSLRARMQSIEETRRNLWLLAELIAVETDAIHVCLTPPPVVEADAEAWGPFQQERITWQEADVAEIADAVRTHDGTVVDVHARLRSAPERWLLPDGVHPTLEGQRLILETVLRELATP</sequence>
<dbReference type="EMBL" id="LDRT01000093">
    <property type="protein sequence ID" value="KTR93204.1"/>
    <property type="molecule type" value="Genomic_DNA"/>
</dbReference>
<dbReference type="PANTHER" id="PTHR30383">
    <property type="entry name" value="THIOESTERASE 1/PROTEASE 1/LYSOPHOSPHOLIPASE L1"/>
    <property type="match status" value="1"/>
</dbReference>
<dbReference type="OrthoDB" id="9794725at2"/>
<dbReference type="GO" id="GO:0004622">
    <property type="term" value="F:phosphatidylcholine lysophospholipase activity"/>
    <property type="evidence" value="ECO:0007669"/>
    <property type="project" value="TreeGrafter"/>
</dbReference>
<dbReference type="Proteomes" id="UP000075025">
    <property type="component" value="Unassembled WGS sequence"/>
</dbReference>
<dbReference type="AlphaFoldDB" id="A0A147EUU7"/>
<dbReference type="PANTHER" id="PTHR30383:SF5">
    <property type="entry name" value="SGNH HYDROLASE-TYPE ESTERASE DOMAIN-CONTAINING PROTEIN"/>
    <property type="match status" value="1"/>
</dbReference>
<evidence type="ECO:0000259" key="1">
    <source>
        <dbReference type="Pfam" id="PF13472"/>
    </source>
</evidence>
<accession>A0A147EUU7</accession>
<dbReference type="RefSeq" id="WP_058624526.1">
    <property type="nucleotide sequence ID" value="NZ_LDRT01000093.1"/>
</dbReference>
<dbReference type="PATRIC" id="fig|2033.6.peg.3982"/>
<dbReference type="InterPro" id="IPR013830">
    <property type="entry name" value="SGNH_hydro"/>
</dbReference>
<dbReference type="InterPro" id="IPR051532">
    <property type="entry name" value="Ester_Hydrolysis_Enzymes"/>
</dbReference>
<evidence type="ECO:0000313" key="3">
    <source>
        <dbReference type="Proteomes" id="UP000075025"/>
    </source>
</evidence>
<feature type="domain" description="SGNH hydrolase-type esterase" evidence="1">
    <location>
        <begin position="84"/>
        <end position="261"/>
    </location>
</feature>
<evidence type="ECO:0000313" key="2">
    <source>
        <dbReference type="EMBL" id="KTR93204.1"/>
    </source>
</evidence>
<dbReference type="Pfam" id="PF13472">
    <property type="entry name" value="Lipase_GDSL_2"/>
    <property type="match status" value="1"/>
</dbReference>
<protein>
    <recommendedName>
        <fullName evidence="1">SGNH hydrolase-type esterase domain-containing protein</fullName>
    </recommendedName>
</protein>
<dbReference type="Gene3D" id="3.40.50.1110">
    <property type="entry name" value="SGNH hydrolase"/>
    <property type="match status" value="1"/>
</dbReference>
<gene>
    <name evidence="2" type="ORF">NS220_13345</name>
</gene>
<organism evidence="2 3">
    <name type="scientific">Microbacterium testaceum</name>
    <name type="common">Aureobacterium testaceum</name>
    <name type="synonym">Brevibacterium testaceum</name>
    <dbReference type="NCBI Taxonomy" id="2033"/>
    <lineage>
        <taxon>Bacteria</taxon>
        <taxon>Bacillati</taxon>
        <taxon>Actinomycetota</taxon>
        <taxon>Actinomycetes</taxon>
        <taxon>Micrococcales</taxon>
        <taxon>Microbacteriaceae</taxon>
        <taxon>Microbacterium</taxon>
    </lineage>
</organism>